<name>A0ABU0DYX5_9FIRM</name>
<comment type="caution">
    <text evidence="3">The sequence shown here is derived from an EMBL/GenBank/DDBJ whole genome shotgun (WGS) entry which is preliminary data.</text>
</comment>
<dbReference type="Proteomes" id="UP001230220">
    <property type="component" value="Unassembled WGS sequence"/>
</dbReference>
<gene>
    <name evidence="3" type="ORF">J2S15_000567</name>
</gene>
<dbReference type="EC" id="3.5.1.28" evidence="3"/>
<dbReference type="GO" id="GO:0008745">
    <property type="term" value="F:N-acetylmuramoyl-L-alanine amidase activity"/>
    <property type="evidence" value="ECO:0007669"/>
    <property type="project" value="UniProtKB-EC"/>
</dbReference>
<organism evidence="3 4">
    <name type="scientific">Breznakia pachnodae</name>
    <dbReference type="NCBI Taxonomy" id="265178"/>
    <lineage>
        <taxon>Bacteria</taxon>
        <taxon>Bacillati</taxon>
        <taxon>Bacillota</taxon>
        <taxon>Erysipelotrichia</taxon>
        <taxon>Erysipelotrichales</taxon>
        <taxon>Erysipelotrichaceae</taxon>
        <taxon>Breznakia</taxon>
    </lineage>
</organism>
<dbReference type="EMBL" id="JAUSUR010000001">
    <property type="protein sequence ID" value="MDQ0359836.1"/>
    <property type="molecule type" value="Genomic_DNA"/>
</dbReference>
<accession>A0ABU0DYX5</accession>
<dbReference type="Pfam" id="PF01520">
    <property type="entry name" value="Amidase_3"/>
    <property type="match status" value="1"/>
</dbReference>
<evidence type="ECO:0000259" key="2">
    <source>
        <dbReference type="SMART" id="SM00646"/>
    </source>
</evidence>
<evidence type="ECO:0000256" key="1">
    <source>
        <dbReference type="ARBA" id="ARBA00022801"/>
    </source>
</evidence>
<evidence type="ECO:0000313" key="3">
    <source>
        <dbReference type="EMBL" id="MDQ0359836.1"/>
    </source>
</evidence>
<dbReference type="InterPro" id="IPR050695">
    <property type="entry name" value="N-acetylmuramoyl_amidase_3"/>
</dbReference>
<keyword evidence="1 3" id="KW-0378">Hydrolase</keyword>
<dbReference type="SMART" id="SM00646">
    <property type="entry name" value="Ami_3"/>
    <property type="match status" value="1"/>
</dbReference>
<proteinExistence type="predicted"/>
<reference evidence="3 4" key="1">
    <citation type="submission" date="2023-07" db="EMBL/GenBank/DDBJ databases">
        <title>Genomic Encyclopedia of Type Strains, Phase IV (KMG-IV): sequencing the most valuable type-strain genomes for metagenomic binning, comparative biology and taxonomic classification.</title>
        <authorList>
            <person name="Goeker M."/>
        </authorList>
    </citation>
    <scope>NUCLEOTIDE SEQUENCE [LARGE SCALE GENOMIC DNA]</scope>
    <source>
        <strain evidence="3 4">DSM 16784</strain>
    </source>
</reference>
<protein>
    <submittedName>
        <fullName evidence="3">N-acetylmuramoyl-L-alanine amidase</fullName>
        <ecNumber evidence="3">3.5.1.28</ecNumber>
    </submittedName>
</protein>
<evidence type="ECO:0000313" key="4">
    <source>
        <dbReference type="Proteomes" id="UP001230220"/>
    </source>
</evidence>
<dbReference type="CDD" id="cd02696">
    <property type="entry name" value="MurNAc-LAA"/>
    <property type="match status" value="1"/>
</dbReference>
<keyword evidence="4" id="KW-1185">Reference proteome</keyword>
<dbReference type="SUPFAM" id="SSF53187">
    <property type="entry name" value="Zn-dependent exopeptidases"/>
    <property type="match status" value="1"/>
</dbReference>
<dbReference type="PANTHER" id="PTHR30404:SF0">
    <property type="entry name" value="N-ACETYLMURAMOYL-L-ALANINE AMIDASE AMIC"/>
    <property type="match status" value="1"/>
</dbReference>
<sequence>MKKVIIVGTLLLGILAVNHYLEEEEQSNIVEFAASVAMNEDVYTVVIDAGHGGYDSGSLAIDGTEEKEINLEVSLMLGELLEAEGINVVYIRDNDNVDFAQESNTTDLRYRVALANEVDADLYISIHCNASDYGSYYGFETWTDTTDEDAVTLAEDILSQLDTLGFSVNRGVKEGSESLYVVGNTNMTSCLVEIGFIDNYTDYSYISTIQGKQSIAQAIADAILPMSLAE</sequence>
<dbReference type="Gene3D" id="3.40.630.40">
    <property type="entry name" value="Zn-dependent exopeptidases"/>
    <property type="match status" value="1"/>
</dbReference>
<feature type="domain" description="MurNAc-LAA" evidence="2">
    <location>
        <begin position="112"/>
        <end position="224"/>
    </location>
</feature>
<dbReference type="RefSeq" id="WP_307405284.1">
    <property type="nucleotide sequence ID" value="NZ_JAUSUR010000001.1"/>
</dbReference>
<dbReference type="PANTHER" id="PTHR30404">
    <property type="entry name" value="N-ACETYLMURAMOYL-L-ALANINE AMIDASE"/>
    <property type="match status" value="1"/>
</dbReference>
<dbReference type="InterPro" id="IPR002508">
    <property type="entry name" value="MurNAc-LAA_cat"/>
</dbReference>